<dbReference type="RefSeq" id="WP_343826797.1">
    <property type="nucleotide sequence ID" value="NZ_BAAACI010000006.1"/>
</dbReference>
<proteinExistence type="predicted"/>
<protein>
    <submittedName>
        <fullName evidence="2">Uncharacterized protein</fullName>
    </submittedName>
</protein>
<reference evidence="2 3" key="1">
    <citation type="journal article" date="2019" name="Int. J. Syst. Evol. Microbiol.">
        <title>The Global Catalogue of Microorganisms (GCM) 10K type strain sequencing project: providing services to taxonomists for standard genome sequencing and annotation.</title>
        <authorList>
            <consortium name="The Broad Institute Genomics Platform"/>
            <consortium name="The Broad Institute Genome Sequencing Center for Infectious Disease"/>
            <person name="Wu L."/>
            <person name="Ma J."/>
        </authorList>
    </citation>
    <scope>NUCLEOTIDE SEQUENCE [LARGE SCALE GENOMIC DNA]</scope>
    <source>
        <strain evidence="2 3">JCM 1417</strain>
    </source>
</reference>
<evidence type="ECO:0000256" key="1">
    <source>
        <dbReference type="SAM" id="Phobius"/>
    </source>
</evidence>
<comment type="caution">
    <text evidence="2">The sequence shown here is derived from an EMBL/GenBank/DDBJ whole genome shotgun (WGS) entry which is preliminary data.</text>
</comment>
<sequence length="98" mass="11003">MDLLGVFSYACLAFLIFNLLHVILMKYRGKAINSFTIIVNSLFLVLISTLSIWQNGIYVDEYSLSGSSVDFYINLVNIAIFIIIAAIASSNKNEHKNH</sequence>
<organism evidence="2 3">
    <name type="scientific">Clostridium subterminale</name>
    <dbReference type="NCBI Taxonomy" id="1550"/>
    <lineage>
        <taxon>Bacteria</taxon>
        <taxon>Bacillati</taxon>
        <taxon>Bacillota</taxon>
        <taxon>Clostridia</taxon>
        <taxon>Eubacteriales</taxon>
        <taxon>Clostridiaceae</taxon>
        <taxon>Clostridium</taxon>
    </lineage>
</organism>
<keyword evidence="1" id="KW-0812">Transmembrane</keyword>
<keyword evidence="1" id="KW-0472">Membrane</keyword>
<evidence type="ECO:0000313" key="2">
    <source>
        <dbReference type="EMBL" id="GAA0774808.1"/>
    </source>
</evidence>
<keyword evidence="3" id="KW-1185">Reference proteome</keyword>
<gene>
    <name evidence="2" type="ORF">GCM10008908_25290</name>
</gene>
<dbReference type="EMBL" id="BAAACI010000006">
    <property type="protein sequence ID" value="GAA0774808.1"/>
    <property type="molecule type" value="Genomic_DNA"/>
</dbReference>
<dbReference type="Proteomes" id="UP001501047">
    <property type="component" value="Unassembled WGS sequence"/>
</dbReference>
<accession>A0ABN1KST7</accession>
<feature type="transmembrane region" description="Helical" evidence="1">
    <location>
        <begin position="37"/>
        <end position="59"/>
    </location>
</feature>
<evidence type="ECO:0000313" key="3">
    <source>
        <dbReference type="Proteomes" id="UP001501047"/>
    </source>
</evidence>
<feature type="transmembrane region" description="Helical" evidence="1">
    <location>
        <begin position="71"/>
        <end position="88"/>
    </location>
</feature>
<keyword evidence="1" id="KW-1133">Transmembrane helix</keyword>
<feature type="transmembrane region" description="Helical" evidence="1">
    <location>
        <begin position="6"/>
        <end position="25"/>
    </location>
</feature>
<name>A0ABN1KST7_CLOSU</name>